<dbReference type="AlphaFoldDB" id="A0A095VV40"/>
<gene>
    <name evidence="1" type="ORF">HRUBRA_00391</name>
</gene>
<dbReference type="STRING" id="1265313.HRUBRA_00391"/>
<dbReference type="EMBL" id="AUVB01000013">
    <property type="protein sequence ID" value="KGE04918.1"/>
    <property type="molecule type" value="Genomic_DNA"/>
</dbReference>
<dbReference type="RefSeq" id="WP_035513791.1">
    <property type="nucleotide sequence ID" value="NZ_KN234746.1"/>
</dbReference>
<evidence type="ECO:0000313" key="2">
    <source>
        <dbReference type="Proteomes" id="UP000029640"/>
    </source>
</evidence>
<proteinExistence type="predicted"/>
<protein>
    <submittedName>
        <fullName evidence="1">Uncharacterized protein</fullName>
    </submittedName>
</protein>
<evidence type="ECO:0000313" key="1">
    <source>
        <dbReference type="EMBL" id="KGE04918.1"/>
    </source>
</evidence>
<dbReference type="Proteomes" id="UP000029640">
    <property type="component" value="Unassembled WGS sequence"/>
</dbReference>
<accession>A0A095VV40</accession>
<comment type="caution">
    <text evidence="1">The sequence shown here is derived from an EMBL/GenBank/DDBJ whole genome shotgun (WGS) entry which is preliminary data.</text>
</comment>
<name>A0A095VV40_9GAMM</name>
<reference evidence="1 2" key="1">
    <citation type="journal article" date="2014" name="Genome Announc.">
        <title>Genome Sequence of Gammaproteobacterial Pseudohaliea rubra Type Strain DSM 19751, Isolated from Coastal Seawater of the Mediterranean Sea.</title>
        <authorList>
            <person name="Spring S."/>
            <person name="Fiebig A."/>
            <person name="Riedel T."/>
            <person name="Goker M."/>
            <person name="Klenk H.P."/>
        </authorList>
    </citation>
    <scope>NUCLEOTIDE SEQUENCE [LARGE SCALE GENOMIC DNA]</scope>
    <source>
        <strain evidence="1 2">DSM 19751</strain>
    </source>
</reference>
<sequence>MAFAGAERDQATPLATVFLPIAERFAVVPGLSLRRHVLDDDHSFSGSRLRLGQLLLDWLRADCSQRTASHS</sequence>
<organism evidence="1 2">
    <name type="scientific">Pseudohaliea rubra DSM 19751</name>
    <dbReference type="NCBI Taxonomy" id="1265313"/>
    <lineage>
        <taxon>Bacteria</taxon>
        <taxon>Pseudomonadati</taxon>
        <taxon>Pseudomonadota</taxon>
        <taxon>Gammaproteobacteria</taxon>
        <taxon>Cellvibrionales</taxon>
        <taxon>Halieaceae</taxon>
        <taxon>Pseudohaliea</taxon>
    </lineage>
</organism>
<keyword evidence="2" id="KW-1185">Reference proteome</keyword>
<dbReference type="HOGENOM" id="CLU_2734452_0_0_6"/>